<dbReference type="Proteomes" id="UP001056778">
    <property type="component" value="Chromosome 3"/>
</dbReference>
<protein>
    <submittedName>
        <fullName evidence="1">Cytochrome p450 family 4</fullName>
    </submittedName>
</protein>
<dbReference type="EMBL" id="CM043017">
    <property type="protein sequence ID" value="KAI4465287.1"/>
    <property type="molecule type" value="Genomic_DNA"/>
</dbReference>
<keyword evidence="2" id="KW-1185">Reference proteome</keyword>
<sequence>MTSKSIKKSVAYDLGRIFLGDGIIVSDGEQWKIQRKLLNPAFHYNILEKYVTIFNAQSDRMMNIFENEITKDSTETLKHLIEYALSTAYETSIGTSFEDVKDKMPFYIESSIKNISVMYDRFCSPLYHFDFFYKFSKNYRTEKQVRRNINELIDTVVRQRKESFSHGSIGECEEFENKSRPQLLDLLLQYESNNYFYTQKLLRDEIHTVIIAATDTTSTGLAYTMQLLADHPEVQEKAFREVQQIYLQQSQYATTISDLSKMVYLHAVIQETMRLYPPVPYLTKLLTEDVEYDDMILKKGLTIIVVNCELHRNPKYFVEPHKFMPERFLTERNDDSHAYSYIPFSAGPRSCIVVTNSDMEKEKIVPDVIDKAPAEILDVTYSDNVQVNRGNELTPTKVKDIPSVKWNAEEGGYYVLVMTDPDAPSRTNPKFREWHHWLVVNIPGNNVEEGETLSEYVGAGPPKGSGLHRYVLLVYKQPGKLSFTETKLTNKSGDGRGNFSIRNFAKKYQLENPIAGNFFHAQWDTYVPTLYKQLGS</sequence>
<evidence type="ECO:0000313" key="1">
    <source>
        <dbReference type="EMBL" id="KAI4465287.1"/>
    </source>
</evidence>
<name>A0ACB9TEU3_HOLOL</name>
<proteinExistence type="predicted"/>
<comment type="caution">
    <text evidence="1">The sequence shown here is derived from an EMBL/GenBank/DDBJ whole genome shotgun (WGS) entry which is preliminary data.</text>
</comment>
<accession>A0ACB9TEU3</accession>
<evidence type="ECO:0000313" key="2">
    <source>
        <dbReference type="Proteomes" id="UP001056778"/>
    </source>
</evidence>
<reference evidence="1" key="1">
    <citation type="submission" date="2022-04" db="EMBL/GenBank/DDBJ databases">
        <title>Chromosome-scale genome assembly of Holotrichia oblita Faldermann.</title>
        <authorList>
            <person name="Rongchong L."/>
        </authorList>
    </citation>
    <scope>NUCLEOTIDE SEQUENCE</scope>
    <source>
        <strain evidence="1">81SQS9</strain>
    </source>
</reference>
<gene>
    <name evidence="1" type="ORF">MML48_3g00003491</name>
</gene>
<organism evidence="1 2">
    <name type="scientific">Holotrichia oblita</name>
    <name type="common">Chafer beetle</name>
    <dbReference type="NCBI Taxonomy" id="644536"/>
    <lineage>
        <taxon>Eukaryota</taxon>
        <taxon>Metazoa</taxon>
        <taxon>Ecdysozoa</taxon>
        <taxon>Arthropoda</taxon>
        <taxon>Hexapoda</taxon>
        <taxon>Insecta</taxon>
        <taxon>Pterygota</taxon>
        <taxon>Neoptera</taxon>
        <taxon>Endopterygota</taxon>
        <taxon>Coleoptera</taxon>
        <taxon>Polyphaga</taxon>
        <taxon>Scarabaeiformia</taxon>
        <taxon>Scarabaeidae</taxon>
        <taxon>Melolonthinae</taxon>
        <taxon>Holotrichia</taxon>
    </lineage>
</organism>